<dbReference type="PANTHER" id="PTHR45138">
    <property type="entry name" value="REGULATORY COMPONENTS OF SENSORY TRANSDUCTION SYSTEM"/>
    <property type="match status" value="1"/>
</dbReference>
<keyword evidence="6" id="KW-0548">Nucleotidyltransferase</keyword>
<keyword evidence="4" id="KW-0732">Signal</keyword>
<keyword evidence="3" id="KW-0472">Membrane</keyword>
<dbReference type="SMART" id="SM00028">
    <property type="entry name" value="TPR"/>
    <property type="match status" value="4"/>
</dbReference>
<proteinExistence type="predicted"/>
<dbReference type="SMART" id="SM00267">
    <property type="entry name" value="GGDEF"/>
    <property type="match status" value="1"/>
</dbReference>
<keyword evidence="3" id="KW-1133">Transmembrane helix</keyword>
<evidence type="ECO:0000256" key="2">
    <source>
        <dbReference type="ARBA" id="ARBA00034247"/>
    </source>
</evidence>
<dbReference type="InterPro" id="IPR050469">
    <property type="entry name" value="Diguanylate_Cyclase"/>
</dbReference>
<feature type="chain" id="PRO_5045286050" description="diguanylate cyclase" evidence="4">
    <location>
        <begin position="27"/>
        <end position="685"/>
    </location>
</feature>
<reference evidence="6 7" key="2">
    <citation type="submission" date="2021-08" db="EMBL/GenBank/DDBJ databases">
        <title>Rheinheimera aquimaris sp. nov., isolated from seawater of the East Sea in Korea.</title>
        <authorList>
            <person name="Kim K.H."/>
            <person name="Wenting R."/>
            <person name="Kim K.R."/>
            <person name="Jeon C.O."/>
        </authorList>
    </citation>
    <scope>NUCLEOTIDE SEQUENCE [LARGE SCALE GENOMIC DNA]</scope>
    <source>
        <strain evidence="6 7">MA-13</strain>
    </source>
</reference>
<dbReference type="InterPro" id="IPR043128">
    <property type="entry name" value="Rev_trsase/Diguanyl_cyclase"/>
</dbReference>
<evidence type="ECO:0000313" key="7">
    <source>
        <dbReference type="Proteomes" id="UP000663814"/>
    </source>
</evidence>
<accession>A0ABS7XD76</accession>
<dbReference type="CDD" id="cd01949">
    <property type="entry name" value="GGDEF"/>
    <property type="match status" value="1"/>
</dbReference>
<keyword evidence="3" id="KW-0812">Transmembrane</keyword>
<comment type="catalytic activity">
    <reaction evidence="2">
        <text>2 GTP = 3',3'-c-di-GMP + 2 diphosphate</text>
        <dbReference type="Rhea" id="RHEA:24898"/>
        <dbReference type="ChEBI" id="CHEBI:33019"/>
        <dbReference type="ChEBI" id="CHEBI:37565"/>
        <dbReference type="ChEBI" id="CHEBI:58805"/>
        <dbReference type="EC" id="2.7.7.65"/>
    </reaction>
</comment>
<evidence type="ECO:0000259" key="5">
    <source>
        <dbReference type="PROSITE" id="PS50887"/>
    </source>
</evidence>
<sequence length="685" mass="77625">MSTLSSISCRIFILLSLFMTTLTLQAEEVDAVLEAELDRYILLLQQDQPAGEQLLLQLEAKYSDTAAIGSRVRLLSYIIGHTLSVQDMEKQQQLMQQLLAMAQYSEHPDTLSEILASELEQLMYQNKLDDAIIKADKLQDQLSKVSSPRIRYYSNNVLGRLFMADGQYEMALQHLVSALDALAETDDALTLRRRAFLNFNIANVHTELKNWPQARQLTEAAINEALKYNHTNFLPDLYLLLGYIVSYQDQHAEAIKINQKALEFTLNNELEGFALIFENNLGASYIELEDYPAAKAVLTQAQVRAERLKDDASAQLINMNLGYIRVMEGEHDAGLAQMQENMALLSKITPKAQFEPYYEHLAKAYAKAGRYQQQADTLLEQMAMREDIRSTDREARLNELQNRYDTKAKMQQITILEQENNLKAQLLENQRLQQQLIWLVVVIAVFAAIMLLQLYRKVRRSNKKLYESNKQLAYQSQRDVLTGLYNRRALQEYLQKRALRRRDGDQATAVTGFLLLDIDFFKRINDNHGHAGGDVVLQDIAGRLQDTCRDKDLVVRWGGEEILLVLDNIDPAHVSTFVQRVLHAIGDKPVQFENQHIAVTASGGFVHLPFAGISEDKLDWEKVLQIADMALYLSKTNGRNQTCLVEGLNVSFAEVEPQLYSDLASAIRAGHVKVTTVTGPGGNVS</sequence>
<evidence type="ECO:0000313" key="6">
    <source>
        <dbReference type="EMBL" id="MBZ9613486.1"/>
    </source>
</evidence>
<dbReference type="SUPFAM" id="SSF48452">
    <property type="entry name" value="TPR-like"/>
    <property type="match status" value="2"/>
</dbReference>
<gene>
    <name evidence="6" type="ORF">I4W93_017985</name>
</gene>
<comment type="caution">
    <text evidence="6">The sequence shown here is derived from an EMBL/GenBank/DDBJ whole genome shotgun (WGS) entry which is preliminary data.</text>
</comment>
<dbReference type="Gene3D" id="1.25.40.10">
    <property type="entry name" value="Tetratricopeptide repeat domain"/>
    <property type="match status" value="2"/>
</dbReference>
<dbReference type="PROSITE" id="PS50887">
    <property type="entry name" value="GGDEF"/>
    <property type="match status" value="1"/>
</dbReference>
<evidence type="ECO:0000256" key="4">
    <source>
        <dbReference type="SAM" id="SignalP"/>
    </source>
</evidence>
<dbReference type="Proteomes" id="UP000663814">
    <property type="component" value="Unassembled WGS sequence"/>
</dbReference>
<reference evidence="6 7" key="1">
    <citation type="submission" date="2020-12" db="EMBL/GenBank/DDBJ databases">
        <authorList>
            <person name="Ruan W."/>
            <person name="Khan S.A."/>
            <person name="Jeon C.O."/>
        </authorList>
    </citation>
    <scope>NUCLEOTIDE SEQUENCE [LARGE SCALE GENOMIC DNA]</scope>
    <source>
        <strain evidence="6 7">MA-13</strain>
    </source>
</reference>
<dbReference type="SUPFAM" id="SSF55073">
    <property type="entry name" value="Nucleotide cyclase"/>
    <property type="match status" value="1"/>
</dbReference>
<organism evidence="6 7">
    <name type="scientific">Rheinheimera maricola</name>
    <dbReference type="NCBI Taxonomy" id="2793282"/>
    <lineage>
        <taxon>Bacteria</taxon>
        <taxon>Pseudomonadati</taxon>
        <taxon>Pseudomonadota</taxon>
        <taxon>Gammaproteobacteria</taxon>
        <taxon>Chromatiales</taxon>
        <taxon>Chromatiaceae</taxon>
        <taxon>Rheinheimera</taxon>
    </lineage>
</organism>
<evidence type="ECO:0000256" key="3">
    <source>
        <dbReference type="SAM" id="Phobius"/>
    </source>
</evidence>
<name>A0ABS7XD76_9GAMM</name>
<dbReference type="GO" id="GO:0052621">
    <property type="term" value="F:diguanylate cyclase activity"/>
    <property type="evidence" value="ECO:0007669"/>
    <property type="project" value="UniProtKB-EC"/>
</dbReference>
<dbReference type="NCBIfam" id="TIGR00254">
    <property type="entry name" value="GGDEF"/>
    <property type="match status" value="1"/>
</dbReference>
<dbReference type="Gene3D" id="3.30.70.270">
    <property type="match status" value="1"/>
</dbReference>
<keyword evidence="6" id="KW-0808">Transferase</keyword>
<feature type="signal peptide" evidence="4">
    <location>
        <begin position="1"/>
        <end position="26"/>
    </location>
</feature>
<dbReference type="RefSeq" id="WP_205312079.1">
    <property type="nucleotide sequence ID" value="NZ_JAERPS020000007.1"/>
</dbReference>
<protein>
    <recommendedName>
        <fullName evidence="1">diguanylate cyclase</fullName>
        <ecNumber evidence="1">2.7.7.65</ecNumber>
    </recommendedName>
</protein>
<dbReference type="EMBL" id="JAERPS020000007">
    <property type="protein sequence ID" value="MBZ9613486.1"/>
    <property type="molecule type" value="Genomic_DNA"/>
</dbReference>
<dbReference type="InterPro" id="IPR000160">
    <property type="entry name" value="GGDEF_dom"/>
</dbReference>
<feature type="domain" description="GGDEF" evidence="5">
    <location>
        <begin position="509"/>
        <end position="647"/>
    </location>
</feature>
<dbReference type="InterPro" id="IPR019734">
    <property type="entry name" value="TPR_rpt"/>
</dbReference>
<dbReference type="EC" id="2.7.7.65" evidence="1"/>
<evidence type="ECO:0000256" key="1">
    <source>
        <dbReference type="ARBA" id="ARBA00012528"/>
    </source>
</evidence>
<dbReference type="InterPro" id="IPR011990">
    <property type="entry name" value="TPR-like_helical_dom_sf"/>
</dbReference>
<dbReference type="InterPro" id="IPR029787">
    <property type="entry name" value="Nucleotide_cyclase"/>
</dbReference>
<dbReference type="Pfam" id="PF00990">
    <property type="entry name" value="GGDEF"/>
    <property type="match status" value="1"/>
</dbReference>
<feature type="transmembrane region" description="Helical" evidence="3">
    <location>
        <begin position="436"/>
        <end position="455"/>
    </location>
</feature>
<keyword evidence="7" id="KW-1185">Reference proteome</keyword>
<dbReference type="PANTHER" id="PTHR45138:SF9">
    <property type="entry name" value="DIGUANYLATE CYCLASE DGCM-RELATED"/>
    <property type="match status" value="1"/>
</dbReference>